<dbReference type="InterPro" id="IPR015947">
    <property type="entry name" value="PUA-like_sf"/>
</dbReference>
<dbReference type="PANTHER" id="PTHR23327:SF42">
    <property type="entry name" value="LON PEPTIDASE N-TERMINAL DOMAIN AND RING FINGER PROTEIN C14F5.10C"/>
    <property type="match status" value="1"/>
</dbReference>
<dbReference type="Gene3D" id="1.20.58.1480">
    <property type="match status" value="1"/>
</dbReference>
<dbReference type="Gene3D" id="2.30.130.40">
    <property type="entry name" value="LON domain-like"/>
    <property type="match status" value="1"/>
</dbReference>
<dbReference type="InterPro" id="IPR017907">
    <property type="entry name" value="Znf_RING_CS"/>
</dbReference>
<dbReference type="PANTHER" id="PTHR23327">
    <property type="entry name" value="RING FINGER PROTEIN 127"/>
    <property type="match status" value="1"/>
</dbReference>
<protein>
    <recommendedName>
        <fullName evidence="9">RING-type domain-containing protein</fullName>
    </recommendedName>
</protein>
<feature type="domain" description="Lon N-terminal" evidence="6">
    <location>
        <begin position="190"/>
        <end position="414"/>
    </location>
</feature>
<dbReference type="PROSITE" id="PS51787">
    <property type="entry name" value="LON_N"/>
    <property type="match status" value="1"/>
</dbReference>
<evidence type="ECO:0000259" key="6">
    <source>
        <dbReference type="PROSITE" id="PS51787"/>
    </source>
</evidence>
<evidence type="ECO:0000256" key="4">
    <source>
        <dbReference type="PROSITE-ProRule" id="PRU00175"/>
    </source>
</evidence>
<dbReference type="SUPFAM" id="SSF57850">
    <property type="entry name" value="RING/U-box"/>
    <property type="match status" value="1"/>
</dbReference>
<proteinExistence type="predicted"/>
<dbReference type="InterPro" id="IPR013083">
    <property type="entry name" value="Znf_RING/FYVE/PHD"/>
</dbReference>
<evidence type="ECO:0000313" key="7">
    <source>
        <dbReference type="EMBL" id="ETN42623.1"/>
    </source>
</evidence>
<dbReference type="SUPFAM" id="SSF88697">
    <property type="entry name" value="PUA domain-like"/>
    <property type="match status" value="1"/>
</dbReference>
<dbReference type="GO" id="GO:0008270">
    <property type="term" value="F:zinc ion binding"/>
    <property type="evidence" value="ECO:0007669"/>
    <property type="project" value="UniProtKB-KW"/>
</dbReference>
<dbReference type="OrthoDB" id="264917at2759"/>
<evidence type="ECO:0000256" key="1">
    <source>
        <dbReference type="ARBA" id="ARBA00022723"/>
    </source>
</evidence>
<dbReference type="GO" id="GO:0061630">
    <property type="term" value="F:ubiquitin protein ligase activity"/>
    <property type="evidence" value="ECO:0007669"/>
    <property type="project" value="TreeGrafter"/>
</dbReference>
<keyword evidence="8" id="KW-1185">Reference proteome</keyword>
<dbReference type="Pfam" id="PF02190">
    <property type="entry name" value="LON_substr_bdg"/>
    <property type="match status" value="1"/>
</dbReference>
<organism evidence="7 8">
    <name type="scientific">Cyphellophora europaea (strain CBS 101466)</name>
    <name type="common">Phialophora europaea</name>
    <dbReference type="NCBI Taxonomy" id="1220924"/>
    <lineage>
        <taxon>Eukaryota</taxon>
        <taxon>Fungi</taxon>
        <taxon>Dikarya</taxon>
        <taxon>Ascomycota</taxon>
        <taxon>Pezizomycotina</taxon>
        <taxon>Eurotiomycetes</taxon>
        <taxon>Chaetothyriomycetidae</taxon>
        <taxon>Chaetothyriales</taxon>
        <taxon>Cyphellophoraceae</taxon>
        <taxon>Cyphellophora</taxon>
    </lineage>
</organism>
<evidence type="ECO:0000256" key="2">
    <source>
        <dbReference type="ARBA" id="ARBA00022771"/>
    </source>
</evidence>
<dbReference type="InterPro" id="IPR046336">
    <property type="entry name" value="Lon_prtase_N_sf"/>
</dbReference>
<reference evidence="7 8" key="1">
    <citation type="submission" date="2013-03" db="EMBL/GenBank/DDBJ databases">
        <title>The Genome Sequence of Phialophora europaea CBS 101466.</title>
        <authorList>
            <consortium name="The Broad Institute Genomics Platform"/>
            <person name="Cuomo C."/>
            <person name="de Hoog S."/>
            <person name="Gorbushina A."/>
            <person name="Walker B."/>
            <person name="Young S.K."/>
            <person name="Zeng Q."/>
            <person name="Gargeya S."/>
            <person name="Fitzgerald M."/>
            <person name="Haas B."/>
            <person name="Abouelleil A."/>
            <person name="Allen A.W."/>
            <person name="Alvarado L."/>
            <person name="Arachchi H.M."/>
            <person name="Berlin A.M."/>
            <person name="Chapman S.B."/>
            <person name="Gainer-Dewar J."/>
            <person name="Goldberg J."/>
            <person name="Griggs A."/>
            <person name="Gujja S."/>
            <person name="Hansen M."/>
            <person name="Howarth C."/>
            <person name="Imamovic A."/>
            <person name="Ireland A."/>
            <person name="Larimer J."/>
            <person name="McCowan C."/>
            <person name="Murphy C."/>
            <person name="Pearson M."/>
            <person name="Poon T.W."/>
            <person name="Priest M."/>
            <person name="Roberts A."/>
            <person name="Saif S."/>
            <person name="Shea T."/>
            <person name="Sisk P."/>
            <person name="Sykes S."/>
            <person name="Wortman J."/>
            <person name="Nusbaum C."/>
            <person name="Birren B."/>
        </authorList>
    </citation>
    <scope>NUCLEOTIDE SEQUENCE [LARGE SCALE GENOMIC DNA]</scope>
    <source>
        <strain evidence="7 8">CBS 101466</strain>
    </source>
</reference>
<sequence length="418" mass="47655">MSKVMETIKTYVERYRNEKSDAPILLDEKLSMSRIVDSAMDVMPRSRVLQGGRLVATFSLADMGELNYFSDVAYHPVIEGTDDRVDSLDTAVLENLREVVRVELECQVCYAIMVDPITTTCGHTFCRQCVARVLDHANLCPICRRQLPMAPGLQLEPSNKRISYILEGLLKDVLEARKAAIALEDTLDEHASMPLFPCTLAFPMMPTFLHIFEPRYRLMIRRCIENGSRKFGMLMYNHHRIVQEGLGEVHYLQYGTALHIDRIEMLPDGRSLIETRGIYRFKVIGGDMLDGYNVGRIQRVDDIPIAEEEAIEARETGSGSPPSNDPTSQINKMSTQQLLDFALEFTAGARARSARWLHQRVLDAYGQPPTDPAIFPYWFASVLPIAEEEKYQLLPATSVRERLKITTRWIQRLEAARW</sequence>
<dbReference type="CDD" id="cd16514">
    <property type="entry name" value="RING-HC_LONFs_rpt2"/>
    <property type="match status" value="1"/>
</dbReference>
<gene>
    <name evidence="7" type="ORF">HMPREF1541_01780</name>
</gene>
<accession>W2S3K6</accession>
<evidence type="ECO:0008006" key="9">
    <source>
        <dbReference type="Google" id="ProtNLM"/>
    </source>
</evidence>
<dbReference type="PROSITE" id="PS50089">
    <property type="entry name" value="ZF_RING_2"/>
    <property type="match status" value="1"/>
</dbReference>
<dbReference type="STRING" id="1220924.W2S3K6"/>
<dbReference type="AlphaFoldDB" id="W2S3K6"/>
<evidence type="ECO:0000313" key="8">
    <source>
        <dbReference type="Proteomes" id="UP000030752"/>
    </source>
</evidence>
<dbReference type="InParanoid" id="W2S3K6"/>
<dbReference type="VEuPathDB" id="FungiDB:HMPREF1541_01780"/>
<dbReference type="Gene3D" id="3.30.40.10">
    <property type="entry name" value="Zinc/RING finger domain, C3HC4 (zinc finger)"/>
    <property type="match status" value="1"/>
</dbReference>
<dbReference type="eggNOG" id="KOG4159">
    <property type="taxonomic scope" value="Eukaryota"/>
</dbReference>
<dbReference type="GeneID" id="19969119"/>
<keyword evidence="3" id="KW-0862">Zinc</keyword>
<keyword evidence="2 4" id="KW-0863">Zinc-finger</keyword>
<dbReference type="PROSITE" id="PS00518">
    <property type="entry name" value="ZF_RING_1"/>
    <property type="match status" value="1"/>
</dbReference>
<keyword evidence="1" id="KW-0479">Metal-binding</keyword>
<evidence type="ECO:0000259" key="5">
    <source>
        <dbReference type="PROSITE" id="PS50089"/>
    </source>
</evidence>
<evidence type="ECO:0000256" key="3">
    <source>
        <dbReference type="ARBA" id="ARBA00022833"/>
    </source>
</evidence>
<name>W2S3K6_CYPE1</name>
<feature type="domain" description="RING-type" evidence="5">
    <location>
        <begin position="106"/>
        <end position="144"/>
    </location>
</feature>
<dbReference type="Proteomes" id="UP000030752">
    <property type="component" value="Unassembled WGS sequence"/>
</dbReference>
<dbReference type="EMBL" id="KB822718">
    <property type="protein sequence ID" value="ETN42623.1"/>
    <property type="molecule type" value="Genomic_DNA"/>
</dbReference>
<dbReference type="Pfam" id="PF13923">
    <property type="entry name" value="zf-C3HC4_2"/>
    <property type="match status" value="1"/>
</dbReference>
<dbReference type="SMART" id="SM00184">
    <property type="entry name" value="RING"/>
    <property type="match status" value="1"/>
</dbReference>
<dbReference type="RefSeq" id="XP_008714359.1">
    <property type="nucleotide sequence ID" value="XM_008716137.1"/>
</dbReference>
<dbReference type="SMART" id="SM00464">
    <property type="entry name" value="LON"/>
    <property type="match status" value="1"/>
</dbReference>
<dbReference type="HOGENOM" id="CLU_013989_4_0_1"/>
<dbReference type="InterPro" id="IPR003111">
    <property type="entry name" value="Lon_prtase_N"/>
</dbReference>
<dbReference type="InterPro" id="IPR001841">
    <property type="entry name" value="Znf_RING"/>
</dbReference>